<evidence type="ECO:0000313" key="3">
    <source>
        <dbReference type="Proteomes" id="UP000660262"/>
    </source>
</evidence>
<dbReference type="EMBL" id="BNJQ01000004">
    <property type="protein sequence ID" value="GHP03105.1"/>
    <property type="molecule type" value="Genomic_DNA"/>
</dbReference>
<organism evidence="2 3">
    <name type="scientific">Pycnococcus provasolii</name>
    <dbReference type="NCBI Taxonomy" id="41880"/>
    <lineage>
        <taxon>Eukaryota</taxon>
        <taxon>Viridiplantae</taxon>
        <taxon>Chlorophyta</taxon>
        <taxon>Pseudoscourfieldiophyceae</taxon>
        <taxon>Pseudoscourfieldiales</taxon>
        <taxon>Pycnococcaceae</taxon>
        <taxon>Pycnococcus</taxon>
    </lineage>
</organism>
<dbReference type="AlphaFoldDB" id="A0A830H7Y7"/>
<sequence length="118" mass="12198">MHDVSALSRAERAYQRALALRASTDARVEADDEALRCCRASARTGSGGGGSSGSGARAFVLRHGARAALGWAALGLTSFSLLFVASGGAGEAAAAISKRIARRKRMEVIGVQWKPGLL</sequence>
<keyword evidence="3" id="KW-1185">Reference proteome</keyword>
<evidence type="ECO:0000313" key="2">
    <source>
        <dbReference type="EMBL" id="GHP03105.1"/>
    </source>
</evidence>
<reference evidence="2" key="1">
    <citation type="submission" date="2020-10" db="EMBL/GenBank/DDBJ databases">
        <title>Unveiling of a novel bifunctional photoreceptor, Dualchrome1, isolated from a cosmopolitan green alga.</title>
        <authorList>
            <person name="Suzuki S."/>
            <person name="Kawachi M."/>
        </authorList>
    </citation>
    <scope>NUCLEOTIDE SEQUENCE</scope>
    <source>
        <strain evidence="2">NIES 2893</strain>
    </source>
</reference>
<protein>
    <submittedName>
        <fullName evidence="2">Uncharacterized protein</fullName>
    </submittedName>
</protein>
<keyword evidence="1" id="KW-1133">Transmembrane helix</keyword>
<gene>
    <name evidence="2" type="ORF">PPROV_000186000</name>
</gene>
<proteinExistence type="predicted"/>
<feature type="transmembrane region" description="Helical" evidence="1">
    <location>
        <begin position="69"/>
        <end position="96"/>
    </location>
</feature>
<keyword evidence="1" id="KW-0812">Transmembrane</keyword>
<keyword evidence="1" id="KW-0472">Membrane</keyword>
<comment type="caution">
    <text evidence="2">The sequence shown here is derived from an EMBL/GenBank/DDBJ whole genome shotgun (WGS) entry which is preliminary data.</text>
</comment>
<name>A0A830H7Y7_9CHLO</name>
<dbReference type="Proteomes" id="UP000660262">
    <property type="component" value="Unassembled WGS sequence"/>
</dbReference>
<accession>A0A830H7Y7</accession>
<evidence type="ECO:0000256" key="1">
    <source>
        <dbReference type="SAM" id="Phobius"/>
    </source>
</evidence>